<proteinExistence type="predicted"/>
<accession>A0ACB6QAF3</accession>
<name>A0ACB6QAF3_9PLEO</name>
<protein>
    <submittedName>
        <fullName evidence="1">Uncharacterized protein</fullName>
    </submittedName>
</protein>
<dbReference type="Proteomes" id="UP000799755">
    <property type="component" value="Unassembled WGS sequence"/>
</dbReference>
<sequence>MRNWIKCISRGVVCSNHTIVGCVVTMVACVVTMIGCVVIIVVYVVTMICCQDSPTHFAFPHVSGASHSFTGVLYAYDYGADASNHRVTTHPTIV</sequence>
<evidence type="ECO:0000313" key="1">
    <source>
        <dbReference type="EMBL" id="KAF2464009.1"/>
    </source>
</evidence>
<gene>
    <name evidence="1" type="ORF">BDR25DRAFT_396908</name>
</gene>
<keyword evidence="2" id="KW-1185">Reference proteome</keyword>
<comment type="caution">
    <text evidence="1">The sequence shown here is derived from an EMBL/GenBank/DDBJ whole genome shotgun (WGS) entry which is preliminary data.</text>
</comment>
<organism evidence="1 2">
    <name type="scientific">Lindgomyces ingoldianus</name>
    <dbReference type="NCBI Taxonomy" id="673940"/>
    <lineage>
        <taxon>Eukaryota</taxon>
        <taxon>Fungi</taxon>
        <taxon>Dikarya</taxon>
        <taxon>Ascomycota</taxon>
        <taxon>Pezizomycotina</taxon>
        <taxon>Dothideomycetes</taxon>
        <taxon>Pleosporomycetidae</taxon>
        <taxon>Pleosporales</taxon>
        <taxon>Lindgomycetaceae</taxon>
        <taxon>Lindgomyces</taxon>
    </lineage>
</organism>
<dbReference type="EMBL" id="MU003541">
    <property type="protein sequence ID" value="KAF2464009.1"/>
    <property type="molecule type" value="Genomic_DNA"/>
</dbReference>
<evidence type="ECO:0000313" key="2">
    <source>
        <dbReference type="Proteomes" id="UP000799755"/>
    </source>
</evidence>
<reference evidence="1" key="1">
    <citation type="journal article" date="2020" name="Stud. Mycol.">
        <title>101 Dothideomycetes genomes: a test case for predicting lifestyles and emergence of pathogens.</title>
        <authorList>
            <person name="Haridas S."/>
            <person name="Albert R."/>
            <person name="Binder M."/>
            <person name="Bloem J."/>
            <person name="Labutti K."/>
            <person name="Salamov A."/>
            <person name="Andreopoulos B."/>
            <person name="Baker S."/>
            <person name="Barry K."/>
            <person name="Bills G."/>
            <person name="Bluhm B."/>
            <person name="Cannon C."/>
            <person name="Castanera R."/>
            <person name="Culley D."/>
            <person name="Daum C."/>
            <person name="Ezra D."/>
            <person name="Gonzalez J."/>
            <person name="Henrissat B."/>
            <person name="Kuo A."/>
            <person name="Liang C."/>
            <person name="Lipzen A."/>
            <person name="Lutzoni F."/>
            <person name="Magnuson J."/>
            <person name="Mondo S."/>
            <person name="Nolan M."/>
            <person name="Ohm R."/>
            <person name="Pangilinan J."/>
            <person name="Park H.-J."/>
            <person name="Ramirez L."/>
            <person name="Alfaro M."/>
            <person name="Sun H."/>
            <person name="Tritt A."/>
            <person name="Yoshinaga Y."/>
            <person name="Zwiers L.-H."/>
            <person name="Turgeon B."/>
            <person name="Goodwin S."/>
            <person name="Spatafora J."/>
            <person name="Crous P."/>
            <person name="Grigoriev I."/>
        </authorList>
    </citation>
    <scope>NUCLEOTIDE SEQUENCE</scope>
    <source>
        <strain evidence="1">ATCC 200398</strain>
    </source>
</reference>